<keyword evidence="2" id="KW-1133">Transmembrane helix</keyword>
<dbReference type="InterPro" id="IPR007890">
    <property type="entry name" value="CHASE2"/>
</dbReference>
<evidence type="ECO:0000256" key="2">
    <source>
        <dbReference type="SAM" id="Phobius"/>
    </source>
</evidence>
<dbReference type="CDD" id="cd07302">
    <property type="entry name" value="CHD"/>
    <property type="match status" value="1"/>
</dbReference>
<dbReference type="Gene3D" id="3.30.70.1230">
    <property type="entry name" value="Nucleotide cyclase"/>
    <property type="match status" value="1"/>
</dbReference>
<name>A0A7C3ZWY5_9CYAN</name>
<protein>
    <submittedName>
        <fullName evidence="4">Adenylate/guanylate cyclase domain-containing protein</fullName>
    </submittedName>
</protein>
<dbReference type="SUPFAM" id="SSF55073">
    <property type="entry name" value="Nucleotide cyclase"/>
    <property type="match status" value="1"/>
</dbReference>
<dbReference type="Pfam" id="PF00211">
    <property type="entry name" value="Guanylate_cyc"/>
    <property type="match status" value="1"/>
</dbReference>
<dbReference type="GO" id="GO:0004016">
    <property type="term" value="F:adenylate cyclase activity"/>
    <property type="evidence" value="ECO:0007669"/>
    <property type="project" value="UniProtKB-ARBA"/>
</dbReference>
<feature type="domain" description="Guanylate cyclase" evidence="3">
    <location>
        <begin position="453"/>
        <end position="585"/>
    </location>
</feature>
<dbReference type="PANTHER" id="PTHR43081:SF1">
    <property type="entry name" value="ADENYLATE CYCLASE, TERMINAL-DIFFERENTIATION SPECIFIC"/>
    <property type="match status" value="1"/>
</dbReference>
<dbReference type="GO" id="GO:0035556">
    <property type="term" value="P:intracellular signal transduction"/>
    <property type="evidence" value="ECO:0007669"/>
    <property type="project" value="InterPro"/>
</dbReference>
<dbReference type="SMART" id="SM01080">
    <property type="entry name" value="CHASE2"/>
    <property type="match status" value="1"/>
</dbReference>
<comment type="similarity">
    <text evidence="1">Belongs to the adenylyl cyclase class-3 family.</text>
</comment>
<sequence length="756" mass="83624">MGVKHFLKQEIWKWRGLLVAAPAVAIFVITLRSLGLLQLWEWAALDQYFRWRPVEMRDDRLVVVGIEESDIRQIGKWPIPDAVLAELLTKIEAQKPRAIGLDIYRDLPVEPGKEALEKVYQSNPNLIGIKKVVGEADTFGVNPPAILAEKGQVAANDFLLDADGKVRRGFLYLTDKSGEIAFSLPFKLAWMYLEATKGIQPELTEEQFVKLGQTVFPPFTSNDGGYVRANADGYQVLLNFRGPSCRVVKNRCPYQMVSMGDVLAGKIEPGLMRDRIVFIGSTAESLQDLFFTPYSSGLVTLPQPTSGVEIHANLTSQILSAVLDERPILRSWSERIEWLWIFLWSCTGASLNWKLRFSEAVSNILRQTLVRFLFAGGSLLATTYGAFVAGWWLPVVPPMLALTFSTTAISIHIARSASDIRKAFGRYVNDEVVAILLENPEGLKLGGESRIVTILLSDLRGFTSLAKPLPPEKVVMMLNIYLEAMADIITEYHGTIDKFIGDAIMVLFGAPTSRNDDAERAVACAIAMQLGMESVNQKLARLNLPQIEMGIGIHTGEVIVGNIGSQKHASYTAIGNDVNLVSRIESYTVGGQVIISESTLKELPNRPIIDEKITVQPKGFDEPLNLYVVGGMGGDYNLFLPSQESNMIPLKEELKIFYTILDGKHIGNQQYQGTLVKFSFKGAQMRGEHLVDIFSNIKINLIHTQTESQVGGDLYAKVVGKSKDGDGCLLLRFTSVPPAIAAVLHTLYDSILPKKP</sequence>
<accession>A0A7C3ZWY5</accession>
<keyword evidence="2" id="KW-0812">Transmembrane</keyword>
<evidence type="ECO:0000259" key="3">
    <source>
        <dbReference type="PROSITE" id="PS50125"/>
    </source>
</evidence>
<feature type="transmembrane region" description="Helical" evidence="2">
    <location>
        <begin position="12"/>
        <end position="31"/>
    </location>
</feature>
<dbReference type="AlphaFoldDB" id="A0A7C3ZWY5"/>
<dbReference type="InterPro" id="IPR001054">
    <property type="entry name" value="A/G_cyclase"/>
</dbReference>
<dbReference type="InterPro" id="IPR050697">
    <property type="entry name" value="Adenylyl/Guanylyl_Cyclase_3/4"/>
</dbReference>
<dbReference type="GO" id="GO:0006171">
    <property type="term" value="P:cAMP biosynthetic process"/>
    <property type="evidence" value="ECO:0007669"/>
    <property type="project" value="TreeGrafter"/>
</dbReference>
<proteinExistence type="inferred from homology"/>
<organism evidence="4">
    <name type="scientific">Planktothricoides sp. SpSt-374</name>
    <dbReference type="NCBI Taxonomy" id="2282167"/>
    <lineage>
        <taxon>Bacteria</taxon>
        <taxon>Bacillati</taxon>
        <taxon>Cyanobacteriota</taxon>
        <taxon>Cyanophyceae</taxon>
        <taxon>Oscillatoriophycideae</taxon>
        <taxon>Oscillatoriales</taxon>
        <taxon>Oscillatoriaceae</taxon>
        <taxon>Planktothricoides</taxon>
    </lineage>
</organism>
<dbReference type="PROSITE" id="PS50125">
    <property type="entry name" value="GUANYLATE_CYCLASE_2"/>
    <property type="match status" value="1"/>
</dbReference>
<dbReference type="Pfam" id="PF05226">
    <property type="entry name" value="CHASE2"/>
    <property type="match status" value="1"/>
</dbReference>
<dbReference type="PANTHER" id="PTHR43081">
    <property type="entry name" value="ADENYLATE CYCLASE, TERMINAL-DIFFERENTIATION SPECIFIC-RELATED"/>
    <property type="match status" value="1"/>
</dbReference>
<keyword evidence="2" id="KW-0472">Membrane</keyword>
<dbReference type="InterPro" id="IPR029787">
    <property type="entry name" value="Nucleotide_cyclase"/>
</dbReference>
<feature type="transmembrane region" description="Helical" evidence="2">
    <location>
        <begin position="369"/>
        <end position="393"/>
    </location>
</feature>
<dbReference type="SMART" id="SM00044">
    <property type="entry name" value="CYCc"/>
    <property type="match status" value="1"/>
</dbReference>
<gene>
    <name evidence="4" type="ORF">ENR15_12880</name>
</gene>
<evidence type="ECO:0000313" key="4">
    <source>
        <dbReference type="EMBL" id="HGG01508.1"/>
    </source>
</evidence>
<evidence type="ECO:0000256" key="1">
    <source>
        <dbReference type="ARBA" id="ARBA00005381"/>
    </source>
</evidence>
<comment type="caution">
    <text evidence="4">The sequence shown here is derived from an EMBL/GenBank/DDBJ whole genome shotgun (WGS) entry which is preliminary data.</text>
</comment>
<dbReference type="EMBL" id="DSPX01000129">
    <property type="protein sequence ID" value="HGG01508.1"/>
    <property type="molecule type" value="Genomic_DNA"/>
</dbReference>
<reference evidence="4" key="1">
    <citation type="journal article" date="2020" name="mSystems">
        <title>Genome- and Community-Level Interaction Insights into Carbon Utilization and Element Cycling Functions of Hydrothermarchaeota in Hydrothermal Sediment.</title>
        <authorList>
            <person name="Zhou Z."/>
            <person name="Liu Y."/>
            <person name="Xu W."/>
            <person name="Pan J."/>
            <person name="Luo Z.H."/>
            <person name="Li M."/>
        </authorList>
    </citation>
    <scope>NUCLEOTIDE SEQUENCE [LARGE SCALE GENOMIC DNA]</scope>
    <source>
        <strain evidence="4">SpSt-374</strain>
    </source>
</reference>